<dbReference type="PROSITE" id="PS50158">
    <property type="entry name" value="ZF_CCHC"/>
    <property type="match status" value="2"/>
</dbReference>
<accession>A0A3N4KW40</accession>
<reference evidence="4 5" key="1">
    <citation type="journal article" date="2018" name="Nat. Ecol. Evol.">
        <title>Pezizomycetes genomes reveal the molecular basis of ectomycorrhizal truffle lifestyle.</title>
        <authorList>
            <person name="Murat C."/>
            <person name="Payen T."/>
            <person name="Noel B."/>
            <person name="Kuo A."/>
            <person name="Morin E."/>
            <person name="Chen J."/>
            <person name="Kohler A."/>
            <person name="Krizsan K."/>
            <person name="Balestrini R."/>
            <person name="Da Silva C."/>
            <person name="Montanini B."/>
            <person name="Hainaut M."/>
            <person name="Levati E."/>
            <person name="Barry K.W."/>
            <person name="Belfiori B."/>
            <person name="Cichocki N."/>
            <person name="Clum A."/>
            <person name="Dockter R.B."/>
            <person name="Fauchery L."/>
            <person name="Guy J."/>
            <person name="Iotti M."/>
            <person name="Le Tacon F."/>
            <person name="Lindquist E.A."/>
            <person name="Lipzen A."/>
            <person name="Malagnac F."/>
            <person name="Mello A."/>
            <person name="Molinier V."/>
            <person name="Miyauchi S."/>
            <person name="Poulain J."/>
            <person name="Riccioni C."/>
            <person name="Rubini A."/>
            <person name="Sitrit Y."/>
            <person name="Splivallo R."/>
            <person name="Traeger S."/>
            <person name="Wang M."/>
            <person name="Zifcakova L."/>
            <person name="Wipf D."/>
            <person name="Zambonelli A."/>
            <person name="Paolocci F."/>
            <person name="Nowrousian M."/>
            <person name="Ottonello S."/>
            <person name="Baldrian P."/>
            <person name="Spatafora J.W."/>
            <person name="Henrissat B."/>
            <person name="Nagy L.G."/>
            <person name="Aury J.M."/>
            <person name="Wincker P."/>
            <person name="Grigoriev I.V."/>
            <person name="Bonfante P."/>
            <person name="Martin F.M."/>
        </authorList>
    </citation>
    <scope>NUCLEOTIDE SEQUENCE [LARGE SCALE GENOMIC DNA]</scope>
    <source>
        <strain evidence="4 5">CCBAS932</strain>
    </source>
</reference>
<keyword evidence="1" id="KW-0863">Zinc-finger</keyword>
<feature type="compositionally biased region" description="Basic and acidic residues" evidence="2">
    <location>
        <begin position="201"/>
        <end position="211"/>
    </location>
</feature>
<dbReference type="AlphaFoldDB" id="A0A3N4KW40"/>
<keyword evidence="1" id="KW-0862">Zinc</keyword>
<dbReference type="OrthoDB" id="3863715at2759"/>
<dbReference type="STRING" id="1392247.A0A3N4KW40"/>
<feature type="region of interest" description="Disordered" evidence="2">
    <location>
        <begin position="97"/>
        <end position="234"/>
    </location>
</feature>
<sequence>MSTPKAPAAPAQRAIAKPKGMSSKLLTMKFMQRTAAPTAVRAALAQEESKRDAAREKMIAAITPVGDAETRWELSYVHRTTGGTAKVVDWGYSEILADDRRGGGGDSEEEEEEEEEKGSGRMVFGAFKSKGEAAKTADENDSGDESDASDKRQRNVSLRGLTSISNSGPPPSASAMKCRGCGGEGHTQAKCPKAKCYACDGEGHMAKDCPRPRKGKKRETMPFSNDSKRRRSGN</sequence>
<dbReference type="SUPFAM" id="SSF57756">
    <property type="entry name" value="Retrovirus zinc finger-like domains"/>
    <property type="match status" value="1"/>
</dbReference>
<dbReference type="Gene3D" id="4.10.60.10">
    <property type="entry name" value="Zinc finger, CCHC-type"/>
    <property type="match status" value="1"/>
</dbReference>
<dbReference type="Pfam" id="PF10175">
    <property type="entry name" value="MPP6"/>
    <property type="match status" value="1"/>
</dbReference>
<protein>
    <recommendedName>
        <fullName evidence="3">CCHC-type domain-containing protein</fullName>
    </recommendedName>
</protein>
<keyword evidence="5" id="KW-1185">Reference proteome</keyword>
<gene>
    <name evidence="4" type="ORF">P167DRAFT_565227</name>
</gene>
<evidence type="ECO:0000256" key="1">
    <source>
        <dbReference type="PROSITE-ProRule" id="PRU00047"/>
    </source>
</evidence>
<evidence type="ECO:0000256" key="2">
    <source>
        <dbReference type="SAM" id="MobiDB-lite"/>
    </source>
</evidence>
<evidence type="ECO:0000259" key="3">
    <source>
        <dbReference type="PROSITE" id="PS50158"/>
    </source>
</evidence>
<keyword evidence="1" id="KW-0479">Metal-binding</keyword>
<evidence type="ECO:0000313" key="4">
    <source>
        <dbReference type="EMBL" id="RPB12571.1"/>
    </source>
</evidence>
<evidence type="ECO:0000313" key="5">
    <source>
        <dbReference type="Proteomes" id="UP000277580"/>
    </source>
</evidence>
<feature type="domain" description="CCHC-type" evidence="3">
    <location>
        <begin position="195"/>
        <end position="211"/>
    </location>
</feature>
<organism evidence="4 5">
    <name type="scientific">Morchella conica CCBAS932</name>
    <dbReference type="NCBI Taxonomy" id="1392247"/>
    <lineage>
        <taxon>Eukaryota</taxon>
        <taxon>Fungi</taxon>
        <taxon>Dikarya</taxon>
        <taxon>Ascomycota</taxon>
        <taxon>Pezizomycotina</taxon>
        <taxon>Pezizomycetes</taxon>
        <taxon>Pezizales</taxon>
        <taxon>Morchellaceae</taxon>
        <taxon>Morchella</taxon>
    </lineage>
</organism>
<dbReference type="GO" id="GO:0008270">
    <property type="term" value="F:zinc ion binding"/>
    <property type="evidence" value="ECO:0007669"/>
    <property type="project" value="UniProtKB-KW"/>
</dbReference>
<feature type="domain" description="CCHC-type" evidence="3">
    <location>
        <begin position="177"/>
        <end position="193"/>
    </location>
</feature>
<dbReference type="GO" id="GO:0003676">
    <property type="term" value="F:nucleic acid binding"/>
    <property type="evidence" value="ECO:0007669"/>
    <property type="project" value="InterPro"/>
</dbReference>
<dbReference type="InterPro" id="IPR036875">
    <property type="entry name" value="Znf_CCHC_sf"/>
</dbReference>
<dbReference type="SMART" id="SM00343">
    <property type="entry name" value="ZnF_C2HC"/>
    <property type="match status" value="2"/>
</dbReference>
<feature type="compositionally biased region" description="Basic and acidic residues" evidence="2">
    <location>
        <begin position="129"/>
        <end position="138"/>
    </location>
</feature>
<dbReference type="Proteomes" id="UP000277580">
    <property type="component" value="Unassembled WGS sequence"/>
</dbReference>
<feature type="compositionally biased region" description="Acidic residues" evidence="2">
    <location>
        <begin position="106"/>
        <end position="116"/>
    </location>
</feature>
<dbReference type="EMBL" id="ML119128">
    <property type="protein sequence ID" value="RPB12571.1"/>
    <property type="molecule type" value="Genomic_DNA"/>
</dbReference>
<dbReference type="InterPro" id="IPR001878">
    <property type="entry name" value="Znf_CCHC"/>
</dbReference>
<name>A0A3N4KW40_9PEZI</name>
<proteinExistence type="predicted"/>
<dbReference type="Pfam" id="PF00098">
    <property type="entry name" value="zf-CCHC"/>
    <property type="match status" value="1"/>
</dbReference>
<dbReference type="InParanoid" id="A0A3N4KW40"/>